<protein>
    <submittedName>
        <fullName evidence="5">NADPH-dependent FMN reductase</fullName>
    </submittedName>
</protein>
<keyword evidence="2" id="KW-0288">FMN</keyword>
<keyword evidence="3" id="KW-0472">Membrane</keyword>
<dbReference type="PANTHER" id="PTHR43278">
    <property type="entry name" value="NAD(P)H-DEPENDENT FMN-CONTAINING OXIDOREDUCTASE YWQN-RELATED"/>
    <property type="match status" value="1"/>
</dbReference>
<evidence type="ECO:0000256" key="2">
    <source>
        <dbReference type="ARBA" id="ARBA00022643"/>
    </source>
</evidence>
<dbReference type="RefSeq" id="WP_069468927.1">
    <property type="nucleotide sequence ID" value="NZ_CP017107.1"/>
</dbReference>
<feature type="transmembrane region" description="Helical" evidence="3">
    <location>
        <begin position="241"/>
        <end position="262"/>
    </location>
</feature>
<keyword evidence="3" id="KW-0812">Transmembrane</keyword>
<evidence type="ECO:0000313" key="6">
    <source>
        <dbReference type="Proteomes" id="UP000094723"/>
    </source>
</evidence>
<accession>A0A1D7TQR3</accession>
<evidence type="ECO:0000313" key="5">
    <source>
        <dbReference type="EMBL" id="AOO73289.1"/>
    </source>
</evidence>
<dbReference type="Proteomes" id="UP000094723">
    <property type="component" value="Chromosome"/>
</dbReference>
<feature type="domain" description="NADPH-dependent FMN reductase-like" evidence="4">
    <location>
        <begin position="13"/>
        <end position="103"/>
    </location>
</feature>
<dbReference type="InterPro" id="IPR029039">
    <property type="entry name" value="Flavoprotein-like_sf"/>
</dbReference>
<keyword evidence="3" id="KW-1133">Transmembrane helix</keyword>
<dbReference type="PANTHER" id="PTHR43278:SF1">
    <property type="entry name" value="IRON-SULFUR FLAVOPROTEIN MJ1083"/>
    <property type="match status" value="1"/>
</dbReference>
<evidence type="ECO:0000256" key="3">
    <source>
        <dbReference type="SAM" id="Phobius"/>
    </source>
</evidence>
<feature type="transmembrane region" description="Helical" evidence="3">
    <location>
        <begin position="206"/>
        <end position="229"/>
    </location>
</feature>
<dbReference type="SUPFAM" id="SSF52218">
    <property type="entry name" value="Flavoproteins"/>
    <property type="match status" value="1"/>
</dbReference>
<dbReference type="GO" id="GO:0016491">
    <property type="term" value="F:oxidoreductase activity"/>
    <property type="evidence" value="ECO:0007669"/>
    <property type="project" value="InterPro"/>
</dbReference>
<name>A0A1D7TQR3_9LACO</name>
<dbReference type="InterPro" id="IPR005025">
    <property type="entry name" value="FMN_Rdtase-like_dom"/>
</dbReference>
<evidence type="ECO:0000259" key="4">
    <source>
        <dbReference type="Pfam" id="PF03358"/>
    </source>
</evidence>
<dbReference type="Gene3D" id="3.40.50.360">
    <property type="match status" value="1"/>
</dbReference>
<proteinExistence type="predicted"/>
<organism evidence="5 6">
    <name type="scientific">Ligilactobacillus salivarius</name>
    <dbReference type="NCBI Taxonomy" id="1624"/>
    <lineage>
        <taxon>Bacteria</taxon>
        <taxon>Bacillati</taxon>
        <taxon>Bacillota</taxon>
        <taxon>Bacilli</taxon>
        <taxon>Lactobacillales</taxon>
        <taxon>Lactobacillaceae</taxon>
        <taxon>Ligilactobacillus</taxon>
    </lineage>
</organism>
<dbReference type="AlphaFoldDB" id="A0A1D7TQR3"/>
<evidence type="ECO:0000256" key="1">
    <source>
        <dbReference type="ARBA" id="ARBA00022630"/>
    </source>
</evidence>
<dbReference type="Pfam" id="PF03358">
    <property type="entry name" value="FMN_red"/>
    <property type="match status" value="1"/>
</dbReference>
<keyword evidence="1" id="KW-0285">Flavoprotein</keyword>
<dbReference type="EMBL" id="CP017107">
    <property type="protein sequence ID" value="AOO73289.1"/>
    <property type="molecule type" value="Genomic_DNA"/>
</dbReference>
<gene>
    <name evidence="5" type="ORF">BHF65_03265</name>
</gene>
<reference evidence="5 6" key="1">
    <citation type="submission" date="2016-09" db="EMBL/GenBank/DDBJ databases">
        <title>Complete Genome Sequence of Lactobacillus salivarius Jin.</title>
        <authorList>
            <person name="Jin N."/>
            <person name="Li C."/>
            <person name="Wang M."/>
            <person name="Ren D."/>
            <person name="Di Y."/>
            <person name="Pan R."/>
            <person name="Du S."/>
            <person name="Lu H."/>
            <person name="Li X."/>
            <person name="Tian M."/>
        </authorList>
    </citation>
    <scope>NUCLEOTIDE SEQUENCE [LARGE SCALE GENOMIC DNA]</scope>
    <source>
        <strain evidence="5 6">CICC 23174</strain>
    </source>
</reference>
<dbReference type="InterPro" id="IPR051796">
    <property type="entry name" value="ISF_SsuE-like"/>
</dbReference>
<sequence length="267" mass="30123">MKKVTLIGRDFLKVLGILGSHKSNGVTRMMLDAVLNGVEASNEVELLNLNDYQIKPRIPGEDNPTLDLIIEKLKAADVWVLAAPTYWGGLSGVMKNFLDCIRQEVLRFDRKGDPHPIPEFAHKHYVTLTNCYVGKTENMLTGMTDSAFRTMDKAMTTAGLIKLGEGVQTATYGLKQLTSKKQLELEKLGNKINQTQRKDDQTLKRYIELFFIVAAMALITMVIQAGILNLLGQTLSFWTNYISFVLIFFILLAITLHFFTVVKHKRK</sequence>